<dbReference type="EMBL" id="JOTP01000037">
    <property type="protein sequence ID" value="KEP24979.1"/>
    <property type="molecule type" value="Genomic_DNA"/>
</dbReference>
<accession>A0A081L6V3</accession>
<dbReference type="Proteomes" id="UP000028091">
    <property type="component" value="Unassembled WGS sequence"/>
</dbReference>
<dbReference type="OrthoDB" id="9811997at2"/>
<comment type="caution">
    <text evidence="1">The sequence shown here is derived from an EMBL/GenBank/DDBJ whole genome shotgun (WGS) entry which is preliminary data.</text>
</comment>
<gene>
    <name evidence="1" type="ORF">BA70_12825</name>
</gene>
<name>A0A081L6V3_9BACI</name>
<evidence type="ECO:0008006" key="3">
    <source>
        <dbReference type="Google" id="ProtNLM"/>
    </source>
</evidence>
<organism evidence="1 2">
    <name type="scientific">Bacillus zhangzhouensis</name>
    <dbReference type="NCBI Taxonomy" id="1178540"/>
    <lineage>
        <taxon>Bacteria</taxon>
        <taxon>Bacillati</taxon>
        <taxon>Bacillota</taxon>
        <taxon>Bacilli</taxon>
        <taxon>Bacillales</taxon>
        <taxon>Bacillaceae</taxon>
        <taxon>Bacillus</taxon>
    </lineage>
</organism>
<dbReference type="AlphaFoldDB" id="A0A081L6V3"/>
<protein>
    <recommendedName>
        <fullName evidence="3">HNH endonuclease</fullName>
    </recommendedName>
</protein>
<reference evidence="1 2" key="1">
    <citation type="submission" date="2012-09" db="EMBL/GenBank/DDBJ databases">
        <title>Genome Sequence of Bacillus sp. DW5-4.</title>
        <authorList>
            <person name="Lai Q."/>
            <person name="Liu Y."/>
            <person name="Shao Z."/>
        </authorList>
    </citation>
    <scope>NUCLEOTIDE SEQUENCE [LARGE SCALE GENOMIC DNA]</scope>
    <source>
        <strain evidence="1 2">DW5-4</strain>
    </source>
</reference>
<evidence type="ECO:0000313" key="1">
    <source>
        <dbReference type="EMBL" id="KEP24979.1"/>
    </source>
</evidence>
<proteinExistence type="predicted"/>
<evidence type="ECO:0000313" key="2">
    <source>
        <dbReference type="Proteomes" id="UP000028091"/>
    </source>
</evidence>
<keyword evidence="2" id="KW-1185">Reference proteome</keyword>
<sequence length="128" mass="15759">MPLKRCNVPACREYIDWTKRYCMKHQGYADKQYNKDVRYSRENEAHYKYYQSREWKSLREAKKRESHYRCAVCAAEGRVNMSNRLVVHHKYKELREVFHDDIERNDLNNLEVLCQFHHNQITFEKGKR</sequence>
<dbReference type="RefSeq" id="WP_034325009.1">
    <property type="nucleotide sequence ID" value="NZ_JOTP01000037.1"/>
</dbReference>